<dbReference type="InterPro" id="IPR001138">
    <property type="entry name" value="Zn2Cys6_DnaBD"/>
</dbReference>
<dbReference type="OMA" id="LWSYLYH"/>
<dbReference type="SMART" id="SM00906">
    <property type="entry name" value="Fungal_trans"/>
    <property type="match status" value="1"/>
</dbReference>
<evidence type="ECO:0000256" key="2">
    <source>
        <dbReference type="ARBA" id="ARBA00022723"/>
    </source>
</evidence>
<dbReference type="PANTHER" id="PTHR31001">
    <property type="entry name" value="UNCHARACTERIZED TRANSCRIPTIONAL REGULATORY PROTEIN"/>
    <property type="match status" value="1"/>
</dbReference>
<dbReference type="SUPFAM" id="SSF57701">
    <property type="entry name" value="Zn2/Cys6 DNA-binding domain"/>
    <property type="match status" value="1"/>
</dbReference>
<feature type="compositionally biased region" description="Polar residues" evidence="4">
    <location>
        <begin position="169"/>
        <end position="181"/>
    </location>
</feature>
<keyword evidence="3" id="KW-0539">Nucleus</keyword>
<sequence length="796" mass="89510">MPMFGYQKDHRRSHFSAGRRPSSALDDNSFDDRTYQSSSTQRNSFELVQSEALQLLDKRKRRKRVRYSCTECHRRKHKCDRETPCGKCVERGVASSCAPSGGDDSDVHERMRQLENALARLVQATRSNSDPIDPQQNQPESAPPTYSAHNANNATTSGSLSPAPRPVSSYPTSNARQTRSSTPRRKSNPAITTAASLPFRAQVGSEILEFSSSTQSYPPSAHYERLVREGNLHQDEIRTLASGLPSQDETATLLDVFFRDINPLMFPFDELWFREALNSAVDVIWGDQDVMYGQDGPDHLSLITLLYAVLALTSLSLPLSLGTEAHGAAQAARWSFQCRKCHMLATSIQCHDLFIVLSYILSARFLVLQRQAKDSWLTLGSAIREAQILGLHRLGPTPQMGADESRTTVMRRTIWMHLYFEDCFLSLIVGQAPSIHDTFCDTAPPARLPSPSTDADAIHFDLGLILHIRMDMCRIVSRILDLFFSDEHDMTYDAVLRLDRELQDFQDCLPLPYRMDDARTGYVFAKFRTGADDGVFRRVALQRFLLHVSISYLLVSLHLPYLRRGSADSGFERSRQAAIDAAICDHSARQELRQHVDWPDHLARDGFVGGRFFYFHATSALGICLLSEPDSKQVRRLAPLLDEFLKVAKHHQRQQGVDPNRCIRQEIGIVSLIRGRVRRRLDSGTSTSSLHLENPTSPISLQNSSSAQTRDSLKRHPRRTAADPTSPRAVPNVADQVPLDMALPAPRSELMDTRQPEIGEDMYDWWSWLVSNLTPSDMAFDTALTGTAPVQHTPTE</sequence>
<dbReference type="PROSITE" id="PS00463">
    <property type="entry name" value="ZN2_CY6_FUNGAL_1"/>
    <property type="match status" value="1"/>
</dbReference>
<dbReference type="GO" id="GO:0008270">
    <property type="term" value="F:zinc ion binding"/>
    <property type="evidence" value="ECO:0007669"/>
    <property type="project" value="InterPro"/>
</dbReference>
<dbReference type="GO" id="GO:0000981">
    <property type="term" value="F:DNA-binding transcription factor activity, RNA polymerase II-specific"/>
    <property type="evidence" value="ECO:0007669"/>
    <property type="project" value="InterPro"/>
</dbReference>
<feature type="compositionally biased region" description="Polar residues" evidence="4">
    <location>
        <begin position="127"/>
        <end position="140"/>
    </location>
</feature>
<gene>
    <name evidence="6" type="ORF">UMAG_05790</name>
</gene>
<feature type="region of interest" description="Disordered" evidence="4">
    <location>
        <begin position="127"/>
        <end position="195"/>
    </location>
</feature>
<name>A0A0D1CJD1_MYCMD</name>
<dbReference type="OrthoDB" id="4934715at2759"/>
<evidence type="ECO:0000313" key="6">
    <source>
        <dbReference type="EMBL" id="KIS67008.1"/>
    </source>
</evidence>
<reference evidence="6 7" key="1">
    <citation type="journal article" date="2006" name="Nature">
        <title>Insights from the genome of the biotrophic fungal plant pathogen Ustilago maydis.</title>
        <authorList>
            <person name="Kamper J."/>
            <person name="Kahmann R."/>
            <person name="Bolker M."/>
            <person name="Ma L.J."/>
            <person name="Brefort T."/>
            <person name="Saville B.J."/>
            <person name="Banuett F."/>
            <person name="Kronstad J.W."/>
            <person name="Gold S.E."/>
            <person name="Muller O."/>
            <person name="Perlin M.H."/>
            <person name="Wosten H.A."/>
            <person name="de Vries R."/>
            <person name="Ruiz-Herrera J."/>
            <person name="Reynaga-Pena C.G."/>
            <person name="Snetselaar K."/>
            <person name="McCann M."/>
            <person name="Perez-Martin J."/>
            <person name="Feldbrugge M."/>
            <person name="Basse C.W."/>
            <person name="Steinberg G."/>
            <person name="Ibeas J.I."/>
            <person name="Holloman W."/>
            <person name="Guzman P."/>
            <person name="Farman M."/>
            <person name="Stajich J.E."/>
            <person name="Sentandreu R."/>
            <person name="Gonzalez-Prieto J.M."/>
            <person name="Kennell J.C."/>
            <person name="Molina L."/>
            <person name="Schirawski J."/>
            <person name="Mendoza-Mendoza A."/>
            <person name="Greilinger D."/>
            <person name="Munch K."/>
            <person name="Rossel N."/>
            <person name="Scherer M."/>
            <person name="Vranes M."/>
            <person name="Ladendorf O."/>
            <person name="Vincon V."/>
            <person name="Fuchs U."/>
            <person name="Sandrock B."/>
            <person name="Meng S."/>
            <person name="Ho E.C."/>
            <person name="Cahill M.J."/>
            <person name="Boyce K.J."/>
            <person name="Klose J."/>
            <person name="Klosterman S.J."/>
            <person name="Deelstra H.J."/>
            <person name="Ortiz-Castellanos L."/>
            <person name="Li W."/>
            <person name="Sanchez-Alonso P."/>
            <person name="Schreier P.H."/>
            <person name="Hauser-Hahn I."/>
            <person name="Vaupel M."/>
            <person name="Koopmann E."/>
            <person name="Friedrich G."/>
            <person name="Voss H."/>
            <person name="Schluter T."/>
            <person name="Margolis J."/>
            <person name="Platt D."/>
            <person name="Swimmer C."/>
            <person name="Gnirke A."/>
            <person name="Chen F."/>
            <person name="Vysotskaia V."/>
            <person name="Mannhaupt G."/>
            <person name="Guldener U."/>
            <person name="Munsterkotter M."/>
            <person name="Haase D."/>
            <person name="Oesterheld M."/>
            <person name="Mewes H.W."/>
            <person name="Mauceli E.W."/>
            <person name="DeCaprio D."/>
            <person name="Wade C.M."/>
            <person name="Butler J."/>
            <person name="Young S."/>
            <person name="Jaffe D.B."/>
            <person name="Calvo S."/>
            <person name="Nusbaum C."/>
            <person name="Galagan J."/>
            <person name="Birren B.W."/>
        </authorList>
    </citation>
    <scope>NUCLEOTIDE SEQUENCE [LARGE SCALE GENOMIC DNA]</scope>
    <source>
        <strain evidence="7">DSM 14603 / FGSC 9021 / UM521</strain>
    </source>
</reference>
<dbReference type="GO" id="GO:0006351">
    <property type="term" value="P:DNA-templated transcription"/>
    <property type="evidence" value="ECO:0007669"/>
    <property type="project" value="InterPro"/>
</dbReference>
<evidence type="ECO:0000256" key="3">
    <source>
        <dbReference type="ARBA" id="ARBA00023242"/>
    </source>
</evidence>
<dbReference type="PANTHER" id="PTHR31001:SF87">
    <property type="entry name" value="COL-21"/>
    <property type="match status" value="1"/>
</dbReference>
<organism evidence="6 7">
    <name type="scientific">Mycosarcoma maydis</name>
    <name type="common">Corn smut fungus</name>
    <name type="synonym">Ustilago maydis</name>
    <dbReference type="NCBI Taxonomy" id="5270"/>
    <lineage>
        <taxon>Eukaryota</taxon>
        <taxon>Fungi</taxon>
        <taxon>Dikarya</taxon>
        <taxon>Basidiomycota</taxon>
        <taxon>Ustilaginomycotina</taxon>
        <taxon>Ustilaginomycetes</taxon>
        <taxon>Ustilaginales</taxon>
        <taxon>Ustilaginaceae</taxon>
        <taxon>Mycosarcoma</taxon>
    </lineage>
</organism>
<dbReference type="InParanoid" id="A0A0D1CJD1"/>
<dbReference type="KEGG" id="uma:UMAG_05790"/>
<feature type="region of interest" description="Disordered" evidence="4">
    <location>
        <begin position="684"/>
        <end position="733"/>
    </location>
</feature>
<evidence type="ECO:0000256" key="1">
    <source>
        <dbReference type="ARBA" id="ARBA00004123"/>
    </source>
</evidence>
<dbReference type="InterPro" id="IPR050613">
    <property type="entry name" value="Sec_Metabolite_Reg"/>
</dbReference>
<keyword evidence="7" id="KW-1185">Reference proteome</keyword>
<feature type="region of interest" description="Disordered" evidence="4">
    <location>
        <begin position="1"/>
        <end position="42"/>
    </location>
</feature>
<protein>
    <recommendedName>
        <fullName evidence="5">Zn(2)-C6 fungal-type domain-containing protein</fullName>
    </recommendedName>
</protein>
<dbReference type="GO" id="GO:0003677">
    <property type="term" value="F:DNA binding"/>
    <property type="evidence" value="ECO:0007669"/>
    <property type="project" value="InterPro"/>
</dbReference>
<dbReference type="EMBL" id="CM003155">
    <property type="protein sequence ID" value="KIS67008.1"/>
    <property type="molecule type" value="Genomic_DNA"/>
</dbReference>
<dbReference type="Pfam" id="PF04082">
    <property type="entry name" value="Fungal_trans"/>
    <property type="match status" value="1"/>
</dbReference>
<dbReference type="Gene3D" id="4.10.240.10">
    <property type="entry name" value="Zn(2)-C6 fungal-type DNA-binding domain"/>
    <property type="match status" value="1"/>
</dbReference>
<dbReference type="VEuPathDB" id="FungiDB:UMAG_05790"/>
<dbReference type="SMART" id="SM00066">
    <property type="entry name" value="GAL4"/>
    <property type="match status" value="1"/>
</dbReference>
<dbReference type="InterPro" id="IPR007219">
    <property type="entry name" value="XnlR_reg_dom"/>
</dbReference>
<dbReference type="GeneID" id="23565580"/>
<feature type="compositionally biased region" description="Polar residues" evidence="4">
    <location>
        <begin position="147"/>
        <end position="160"/>
    </location>
</feature>
<evidence type="ECO:0000313" key="7">
    <source>
        <dbReference type="Proteomes" id="UP000000561"/>
    </source>
</evidence>
<dbReference type="PROSITE" id="PS50048">
    <property type="entry name" value="ZN2_CY6_FUNGAL_2"/>
    <property type="match status" value="1"/>
</dbReference>
<evidence type="ECO:0000259" key="5">
    <source>
        <dbReference type="PROSITE" id="PS50048"/>
    </source>
</evidence>
<keyword evidence="2" id="KW-0479">Metal-binding</keyword>
<dbReference type="CDD" id="cd00067">
    <property type="entry name" value="GAL4"/>
    <property type="match status" value="1"/>
</dbReference>
<dbReference type="CDD" id="cd12148">
    <property type="entry name" value="fungal_TF_MHR"/>
    <property type="match status" value="1"/>
</dbReference>
<dbReference type="RefSeq" id="XP_011391518.1">
    <property type="nucleotide sequence ID" value="XM_011393216.1"/>
</dbReference>
<evidence type="ECO:0000256" key="4">
    <source>
        <dbReference type="SAM" id="MobiDB-lite"/>
    </source>
</evidence>
<dbReference type="Proteomes" id="UP000000561">
    <property type="component" value="Chromosome 16"/>
</dbReference>
<feature type="domain" description="Zn(2)-C6 fungal-type" evidence="5">
    <location>
        <begin position="68"/>
        <end position="97"/>
    </location>
</feature>
<accession>A0A0D1CJD1</accession>
<proteinExistence type="predicted"/>
<dbReference type="Pfam" id="PF00172">
    <property type="entry name" value="Zn_clus"/>
    <property type="match status" value="1"/>
</dbReference>
<dbReference type="GO" id="GO:0005634">
    <property type="term" value="C:nucleus"/>
    <property type="evidence" value="ECO:0007669"/>
    <property type="project" value="UniProtKB-SubCell"/>
</dbReference>
<dbReference type="InterPro" id="IPR036864">
    <property type="entry name" value="Zn2-C6_fun-type_DNA-bd_sf"/>
</dbReference>
<dbReference type="STRING" id="237631.A0A0D1CJD1"/>
<feature type="compositionally biased region" description="Polar residues" evidence="4">
    <location>
        <begin position="684"/>
        <end position="710"/>
    </location>
</feature>
<dbReference type="eggNOG" id="ENOG502QSCH">
    <property type="taxonomic scope" value="Eukaryota"/>
</dbReference>
<comment type="subcellular location">
    <subcellularLocation>
        <location evidence="1">Nucleus</location>
    </subcellularLocation>
</comment>
<dbReference type="AlphaFoldDB" id="A0A0D1CJD1"/>